<organism evidence="2 3">
    <name type="scientific">candidate division MSBL1 archaeon SCGC-AAA259I07</name>
    <dbReference type="NCBI Taxonomy" id="1698266"/>
    <lineage>
        <taxon>Archaea</taxon>
        <taxon>Methanobacteriati</taxon>
        <taxon>Methanobacteriota</taxon>
        <taxon>candidate division MSBL1</taxon>
    </lineage>
</organism>
<sequence>MDILIRFGFLIKHGMKITRKRAKKLYKVLEEEKEKIRKENEEGEDEYPYEKWERERKEIVERLRELPDLVEEAASRIEFDRPNRGRKQKLDPEQKTMLFLFARLTQKSNRDMEAILSLLGPAFGVDVSYKTIERLYSDEEVKMVLHNLFLLLIDKEDISGDCSGDGTGYSLQAGKHYRSESEKNGKKYRYVFRLVDLQTGMYIGYGYSNKSEKRAFKKAVKFVKKYNIPFHKVRLDKYYSNKKDIQELGEDVEACVLPKKDLSNFGYEWHEILNKIKEDPYGFLKDYFKRELSETFFGADKKRFGRKISQRREDRRETASFATAILHNLFTIRLPPP</sequence>
<name>A0A133UM95_9EURY</name>
<evidence type="ECO:0000313" key="2">
    <source>
        <dbReference type="EMBL" id="KXA95311.1"/>
    </source>
</evidence>
<feature type="coiled-coil region" evidence="1">
    <location>
        <begin position="15"/>
        <end position="46"/>
    </location>
</feature>
<dbReference type="EMBL" id="LHXQ01000008">
    <property type="protein sequence ID" value="KXA95311.1"/>
    <property type="molecule type" value="Genomic_DNA"/>
</dbReference>
<dbReference type="AlphaFoldDB" id="A0A133UM95"/>
<proteinExistence type="predicted"/>
<dbReference type="Proteomes" id="UP000070155">
    <property type="component" value="Unassembled WGS sequence"/>
</dbReference>
<evidence type="ECO:0000256" key="1">
    <source>
        <dbReference type="SAM" id="Coils"/>
    </source>
</evidence>
<gene>
    <name evidence="2" type="ORF">AKJ36_01020</name>
</gene>
<protein>
    <submittedName>
        <fullName evidence="2">Transposase</fullName>
    </submittedName>
</protein>
<comment type="caution">
    <text evidence="2">The sequence shown here is derived from an EMBL/GenBank/DDBJ whole genome shotgun (WGS) entry which is preliminary data.</text>
</comment>
<accession>A0A133UM95</accession>
<evidence type="ECO:0000313" key="3">
    <source>
        <dbReference type="Proteomes" id="UP000070155"/>
    </source>
</evidence>
<keyword evidence="3" id="KW-1185">Reference proteome</keyword>
<dbReference type="PATRIC" id="fig|1698266.3.peg.824"/>
<keyword evidence="1" id="KW-0175">Coiled coil</keyword>
<reference evidence="2 3" key="1">
    <citation type="journal article" date="2016" name="Sci. Rep.">
        <title>Metabolic traits of an uncultured archaeal lineage -MSBL1- from brine pools of the Red Sea.</title>
        <authorList>
            <person name="Mwirichia R."/>
            <person name="Alam I."/>
            <person name="Rashid M."/>
            <person name="Vinu M."/>
            <person name="Ba-Alawi W."/>
            <person name="Anthony Kamau A."/>
            <person name="Kamanda Ngugi D."/>
            <person name="Goker M."/>
            <person name="Klenk H.P."/>
            <person name="Bajic V."/>
            <person name="Stingl U."/>
        </authorList>
    </citation>
    <scope>NUCLEOTIDE SEQUENCE [LARGE SCALE GENOMIC DNA]</scope>
    <source>
        <strain evidence="2">SCGC-AAA259I07</strain>
    </source>
</reference>